<name>A0A423UH12_9ACTN</name>
<reference evidence="2" key="1">
    <citation type="submission" date="2018-05" db="EMBL/GenBank/DDBJ databases">
        <title>Genome Sequencing of selected type strains of the family Eggerthellaceae.</title>
        <authorList>
            <person name="Danylec N."/>
            <person name="Stoll D.A."/>
            <person name="Doetsch A."/>
            <person name="Huch M."/>
        </authorList>
    </citation>
    <scope>NUCLEOTIDE SEQUENCE [LARGE SCALE GENOMIC DNA]</scope>
    <source>
        <strain evidence="2">DSM 27213</strain>
    </source>
</reference>
<gene>
    <name evidence="1" type="ORF">DMP12_13605</name>
</gene>
<accession>A0A423UH12</accession>
<dbReference type="Proteomes" id="UP000285258">
    <property type="component" value="Unassembled WGS sequence"/>
</dbReference>
<evidence type="ECO:0000313" key="2">
    <source>
        <dbReference type="Proteomes" id="UP000285258"/>
    </source>
</evidence>
<comment type="caution">
    <text evidence="1">The sequence shown here is derived from an EMBL/GenBank/DDBJ whole genome shotgun (WGS) entry which is preliminary data.</text>
</comment>
<dbReference type="RefSeq" id="WP_096228370.1">
    <property type="nucleotide sequence ID" value="NZ_CP168029.1"/>
</dbReference>
<protein>
    <submittedName>
        <fullName evidence="1">Uncharacterized protein</fullName>
    </submittedName>
</protein>
<sequence>MNEALAHLSREQLEQLAEAYAKNAIALDGVWFQATERDVGMEAAMRYDCEAWERFGLTEAWRLKALLGLGEHPGLDGLAAALPLRFQSVANACTVRREEGAVVYRIETCRVQQARHGKGLGYHPCKQVGVVEHPAFARGIDERLACTCLSCYPDVTDDTCSCAWRFTLRVP</sequence>
<proteinExistence type="predicted"/>
<dbReference type="AlphaFoldDB" id="A0A423UH12"/>
<organism evidence="1 2">
    <name type="scientific">Gordonibacter urolithinfaciens</name>
    <dbReference type="NCBI Taxonomy" id="1335613"/>
    <lineage>
        <taxon>Bacteria</taxon>
        <taxon>Bacillati</taxon>
        <taxon>Actinomycetota</taxon>
        <taxon>Coriobacteriia</taxon>
        <taxon>Eggerthellales</taxon>
        <taxon>Eggerthellaceae</taxon>
        <taxon>Gordonibacter</taxon>
    </lineage>
</organism>
<dbReference type="EMBL" id="QIBW01000025">
    <property type="protein sequence ID" value="ROT88054.1"/>
    <property type="molecule type" value="Genomic_DNA"/>
</dbReference>
<dbReference type="Pfam" id="PF19620">
    <property type="entry name" value="DUF6125"/>
    <property type="match status" value="1"/>
</dbReference>
<evidence type="ECO:0000313" key="1">
    <source>
        <dbReference type="EMBL" id="ROT88054.1"/>
    </source>
</evidence>